<dbReference type="InterPro" id="IPR046698">
    <property type="entry name" value="PedC-like"/>
</dbReference>
<evidence type="ECO:0000313" key="1">
    <source>
        <dbReference type="EMBL" id="TIH98840.1"/>
    </source>
</evidence>
<accession>A0A4T2GLQ3</accession>
<proteinExistence type="predicted"/>
<dbReference type="OrthoDB" id="9792987at2"/>
<dbReference type="InterPro" id="IPR036249">
    <property type="entry name" value="Thioredoxin-like_sf"/>
</dbReference>
<comment type="caution">
    <text evidence="1">The sequence shown here is derived from an EMBL/GenBank/DDBJ whole genome shotgun (WGS) entry which is preliminary data.</text>
</comment>
<protein>
    <recommendedName>
        <fullName evidence="3">Thiol-disulfide isomerase and thioredoxin</fullName>
    </recommendedName>
</protein>
<dbReference type="SUPFAM" id="SSF52833">
    <property type="entry name" value="Thioredoxin-like"/>
    <property type="match status" value="1"/>
</dbReference>
<reference evidence="1 2" key="1">
    <citation type="submission" date="2019-04" db="EMBL/GenBank/DDBJ databases">
        <title>Genome analysis of Streptococcus suis strain WUSS424.</title>
        <authorList>
            <person name="Chen H."/>
            <person name="Gao X."/>
            <person name="Wu Z."/>
        </authorList>
    </citation>
    <scope>NUCLEOTIDE SEQUENCE [LARGE SCALE GENOMIC DNA]</scope>
    <source>
        <strain evidence="1 2">WUSS424</strain>
    </source>
</reference>
<name>A0A4T2GLQ3_STRSU</name>
<organism evidence="1 2">
    <name type="scientific">Streptococcus suis</name>
    <dbReference type="NCBI Taxonomy" id="1307"/>
    <lineage>
        <taxon>Bacteria</taxon>
        <taxon>Bacillati</taxon>
        <taxon>Bacillota</taxon>
        <taxon>Bacilli</taxon>
        <taxon>Lactobacillales</taxon>
        <taxon>Streptococcaceae</taxon>
        <taxon>Streptococcus</taxon>
    </lineage>
</organism>
<evidence type="ECO:0008006" key="3">
    <source>
        <dbReference type="Google" id="ProtNLM"/>
    </source>
</evidence>
<sequence>MKKVIGIGIAVLTLGLVLAYVLIRPFAATRDQSALDHEWYAEVVTDFQEVNVGEITTFLADDEEFVLYAGRSSCLYCHQFLKTYSASPKSLRPKIYFLDTEDREDKDIQAFRQQFTIKTVPYMAYFSDGQEIDRLEKGSKTSLEEMKTFFRMVRSARAEK</sequence>
<dbReference type="AlphaFoldDB" id="A0A4T2GLQ3"/>
<dbReference type="EMBL" id="SSXO01000005">
    <property type="protein sequence ID" value="TIH98840.1"/>
    <property type="molecule type" value="Genomic_DNA"/>
</dbReference>
<dbReference type="Pfam" id="PF20207">
    <property type="entry name" value="DUF6568"/>
    <property type="match status" value="1"/>
</dbReference>
<gene>
    <name evidence="1" type="ORF">FAJ39_08105</name>
</gene>
<evidence type="ECO:0000313" key="2">
    <source>
        <dbReference type="Proteomes" id="UP000305165"/>
    </source>
</evidence>
<dbReference type="Proteomes" id="UP000305165">
    <property type="component" value="Unassembled WGS sequence"/>
</dbReference>
<dbReference type="Gene3D" id="3.40.30.10">
    <property type="entry name" value="Glutaredoxin"/>
    <property type="match status" value="1"/>
</dbReference>